<dbReference type="SUPFAM" id="SSF46785">
    <property type="entry name" value="Winged helix' DNA-binding domain"/>
    <property type="match status" value="1"/>
</dbReference>
<dbReference type="Gene3D" id="1.10.10.10">
    <property type="entry name" value="Winged helix-like DNA-binding domain superfamily/Winged helix DNA-binding domain"/>
    <property type="match status" value="1"/>
</dbReference>
<dbReference type="PANTHER" id="PTHR33204:SF37">
    <property type="entry name" value="HTH-TYPE TRANSCRIPTIONAL REGULATOR YODB"/>
    <property type="match status" value="1"/>
</dbReference>
<evidence type="ECO:0000256" key="2">
    <source>
        <dbReference type="ARBA" id="ARBA00023125"/>
    </source>
</evidence>
<dbReference type="InterPro" id="IPR002577">
    <property type="entry name" value="HTH_HxlR"/>
</dbReference>
<dbReference type="PANTHER" id="PTHR33204">
    <property type="entry name" value="TRANSCRIPTIONAL REGULATOR, MARR FAMILY"/>
    <property type="match status" value="1"/>
</dbReference>
<accession>A0A6F8ZH26</accession>
<dbReference type="AlphaFoldDB" id="A0A6F8ZH26"/>
<evidence type="ECO:0000256" key="3">
    <source>
        <dbReference type="ARBA" id="ARBA00023163"/>
    </source>
</evidence>
<proteinExistence type="predicted"/>
<dbReference type="GO" id="GO:0051213">
    <property type="term" value="F:dioxygenase activity"/>
    <property type="evidence" value="ECO:0007669"/>
    <property type="project" value="UniProtKB-KW"/>
</dbReference>
<dbReference type="EMBL" id="LR778114">
    <property type="protein sequence ID" value="CAB1128979.1"/>
    <property type="molecule type" value="Genomic_DNA"/>
</dbReference>
<dbReference type="KEGG" id="hfv:R50_1473"/>
<gene>
    <name evidence="5" type="ORF">R50_1473</name>
</gene>
<sequence length="107" mass="12248">MAATDPTPTRSSLLYELLGKRWTALIIRQLVDGPKRFRELLIAMPNINDKVLAQRLKELQQHQILTRQVFAEVPVRVEYSLTERGEDLKPVIAAIDAWNARWDPDGA</sequence>
<evidence type="ECO:0000313" key="5">
    <source>
        <dbReference type="EMBL" id="CAB1128979.1"/>
    </source>
</evidence>
<dbReference type="InterPro" id="IPR036390">
    <property type="entry name" value="WH_DNA-bd_sf"/>
</dbReference>
<keyword evidence="1" id="KW-0805">Transcription regulation</keyword>
<protein>
    <submittedName>
        <fullName evidence="5">Putative transcriptional repressor of catechol dioxygenase</fullName>
    </submittedName>
</protein>
<reference evidence="5 6" key="1">
    <citation type="submission" date="2020-02" db="EMBL/GenBank/DDBJ databases">
        <authorList>
            <person name="Hogendoorn C."/>
        </authorList>
    </citation>
    <scope>NUCLEOTIDE SEQUENCE [LARGE SCALE GENOMIC DNA]</scope>
    <source>
        <strain evidence="5">R501</strain>
    </source>
</reference>
<dbReference type="Pfam" id="PF01638">
    <property type="entry name" value="HxlR"/>
    <property type="match status" value="1"/>
</dbReference>
<keyword evidence="5" id="KW-0223">Dioxygenase</keyword>
<feature type="domain" description="HTH hxlR-type" evidence="4">
    <location>
        <begin position="7"/>
        <end position="107"/>
    </location>
</feature>
<evidence type="ECO:0000259" key="4">
    <source>
        <dbReference type="PROSITE" id="PS51118"/>
    </source>
</evidence>
<dbReference type="PROSITE" id="PS51118">
    <property type="entry name" value="HTH_HXLR"/>
    <property type="match status" value="1"/>
</dbReference>
<keyword evidence="2" id="KW-0238">DNA-binding</keyword>
<dbReference type="GO" id="GO:0003677">
    <property type="term" value="F:DNA binding"/>
    <property type="evidence" value="ECO:0007669"/>
    <property type="project" value="UniProtKB-KW"/>
</dbReference>
<organism evidence="5 6">
    <name type="scientific">Candidatus Hydrogenisulfobacillus filiaventi</name>
    <dbReference type="NCBI Taxonomy" id="2707344"/>
    <lineage>
        <taxon>Bacteria</taxon>
        <taxon>Bacillati</taxon>
        <taxon>Bacillota</taxon>
        <taxon>Clostridia</taxon>
        <taxon>Eubacteriales</taxon>
        <taxon>Clostridiales Family XVII. Incertae Sedis</taxon>
        <taxon>Candidatus Hydrogenisulfobacillus</taxon>
    </lineage>
</organism>
<name>A0A6F8ZH26_9FIRM</name>
<evidence type="ECO:0000256" key="1">
    <source>
        <dbReference type="ARBA" id="ARBA00023015"/>
    </source>
</evidence>
<keyword evidence="3" id="KW-0804">Transcription</keyword>
<dbReference type="Proteomes" id="UP000503399">
    <property type="component" value="Chromosome"/>
</dbReference>
<keyword evidence="6" id="KW-1185">Reference proteome</keyword>
<evidence type="ECO:0000313" key="6">
    <source>
        <dbReference type="Proteomes" id="UP000503399"/>
    </source>
</evidence>
<dbReference type="InterPro" id="IPR036388">
    <property type="entry name" value="WH-like_DNA-bd_sf"/>
</dbReference>
<keyword evidence="5" id="KW-0560">Oxidoreductase</keyword>